<dbReference type="InterPro" id="IPR019734">
    <property type="entry name" value="TPR_rpt"/>
</dbReference>
<evidence type="ECO:0000256" key="1">
    <source>
        <dbReference type="PROSITE-ProRule" id="PRU00339"/>
    </source>
</evidence>
<dbReference type="GO" id="GO:0003677">
    <property type="term" value="F:DNA binding"/>
    <property type="evidence" value="ECO:0007669"/>
    <property type="project" value="InterPro"/>
</dbReference>
<dbReference type="RefSeq" id="WP_189358907.1">
    <property type="nucleotide sequence ID" value="NZ_BMWZ01000001.1"/>
</dbReference>
<organism evidence="3 4">
    <name type="scientific">Algibacter mikhailovii</name>
    <dbReference type="NCBI Taxonomy" id="425498"/>
    <lineage>
        <taxon>Bacteria</taxon>
        <taxon>Pseudomonadati</taxon>
        <taxon>Bacteroidota</taxon>
        <taxon>Flavobacteriia</taxon>
        <taxon>Flavobacteriales</taxon>
        <taxon>Flavobacteriaceae</taxon>
        <taxon>Algibacter</taxon>
    </lineage>
</organism>
<dbReference type="InterPro" id="IPR000792">
    <property type="entry name" value="Tscrpt_reg_LuxR_C"/>
</dbReference>
<dbReference type="InterPro" id="IPR036388">
    <property type="entry name" value="WH-like_DNA-bd_sf"/>
</dbReference>
<gene>
    <name evidence="3" type="ORF">GCM10007028_03670</name>
</gene>
<proteinExistence type="predicted"/>
<evidence type="ECO:0000313" key="4">
    <source>
        <dbReference type="Proteomes" id="UP000636004"/>
    </source>
</evidence>
<dbReference type="Gene3D" id="1.10.10.10">
    <property type="entry name" value="Winged helix-like DNA-binding domain superfamily/Winged helix DNA-binding domain"/>
    <property type="match status" value="1"/>
</dbReference>
<dbReference type="Gene3D" id="1.25.40.10">
    <property type="entry name" value="Tetratricopeptide repeat domain"/>
    <property type="match status" value="1"/>
</dbReference>
<dbReference type="Gene3D" id="3.40.50.300">
    <property type="entry name" value="P-loop containing nucleotide triphosphate hydrolases"/>
    <property type="match status" value="1"/>
</dbReference>
<dbReference type="InterPro" id="IPR011990">
    <property type="entry name" value="TPR-like_helical_dom_sf"/>
</dbReference>
<comment type="caution">
    <text evidence="3">The sequence shown here is derived from an EMBL/GenBank/DDBJ whole genome shotgun (WGS) entry which is preliminary data.</text>
</comment>
<dbReference type="SMART" id="SM00421">
    <property type="entry name" value="HTH_LUXR"/>
    <property type="match status" value="1"/>
</dbReference>
<dbReference type="InterPro" id="IPR016032">
    <property type="entry name" value="Sig_transdc_resp-reg_C-effctor"/>
</dbReference>
<dbReference type="Proteomes" id="UP000636004">
    <property type="component" value="Unassembled WGS sequence"/>
</dbReference>
<protein>
    <submittedName>
        <fullName evidence="3">Helix-turn-helix transcriptional regulator</fullName>
    </submittedName>
</protein>
<dbReference type="PROSITE" id="PS50043">
    <property type="entry name" value="HTH_LUXR_2"/>
    <property type="match status" value="1"/>
</dbReference>
<keyword evidence="4" id="KW-1185">Reference proteome</keyword>
<dbReference type="InterPro" id="IPR027417">
    <property type="entry name" value="P-loop_NTPase"/>
</dbReference>
<feature type="repeat" description="TPR" evidence="1">
    <location>
        <begin position="539"/>
        <end position="572"/>
    </location>
</feature>
<feature type="domain" description="HTH luxR-type" evidence="2">
    <location>
        <begin position="759"/>
        <end position="823"/>
    </location>
</feature>
<sequence>MNAFQLSSAKITPPVLTKDHLSRSALVNKITQTLTNGHVFMHAPSGYGKTTLMVELCNTKSINPVWFSISSSEDKLIIFLMYLAHALHNDGVNLRATMAILNANRIQDTSKLKAQFLIDLENETKDLLIVLDDFHLITDTDIQDFVGSIIKRSLDSTRIMISSRSRFPVHIDWKVIPLVTIIEPKALQFSTEEYLNFKKILKHTNIYKDSEFQEGWIAGINIALKHPEALKSQSTVDLIKNAVSKFDKPEYIYLLASLDMFNSELCRTVLGDDNIIDQLSSSSIILVQIDAPIQHFRLHHFCQDIINEHVPRNILQDLKTLQNKTITYFLDKGLYATAYDISSKFKLEDLKYQSFMRYRLACFNNSDLYTLQELFRSIQHSNLLSDVEHQINLAWLDIFKGDTFAMIEKISAINFKYIPKVLIGEYYALKAYSSYSHTRYKDALNESNHIDTGETENLFALGYMHIFKIGSLQALKRSDEAYAHGISTLALTNERIIKSQVLLGLCYISRLEAKQQSQFDYARALLALSHDRGNIEGIVNASSFIGEYYFNRSEYKSAEQVLKKVLEFKENTIGVIGMSFSALYGRVLFALGKRDQAIKYINGEIEQYIISGNGFLVPYLEALRAEFLFMSNNKHESILWAQHTHVDPKVILTESYSTVLGKLRILLAKPLEFPTELLAALITNLSNGNNRRYLTEIKLISCCLNLSLGHNDVAHLEIVNLLQELPIIKFRGLYETYVIYCPNLKNLIDKNTSNLESLSISKKVKITNRENQIIDLYTARLTDQEMANQLGISLSTLKRHNVNIFNKLQVSSKRQVLAILKQG</sequence>
<evidence type="ECO:0000313" key="3">
    <source>
        <dbReference type="EMBL" id="GGZ69842.1"/>
    </source>
</evidence>
<accession>A0A918QV26</accession>
<dbReference type="GO" id="GO:0006355">
    <property type="term" value="P:regulation of DNA-templated transcription"/>
    <property type="evidence" value="ECO:0007669"/>
    <property type="project" value="InterPro"/>
</dbReference>
<reference evidence="3" key="1">
    <citation type="journal article" date="2014" name="Int. J. Syst. Evol. Microbiol.">
        <title>Complete genome sequence of Corynebacterium casei LMG S-19264T (=DSM 44701T), isolated from a smear-ripened cheese.</title>
        <authorList>
            <consortium name="US DOE Joint Genome Institute (JGI-PGF)"/>
            <person name="Walter F."/>
            <person name="Albersmeier A."/>
            <person name="Kalinowski J."/>
            <person name="Ruckert C."/>
        </authorList>
    </citation>
    <scope>NUCLEOTIDE SEQUENCE</scope>
    <source>
        <strain evidence="3">KCTC 12710</strain>
    </source>
</reference>
<dbReference type="SUPFAM" id="SSF81901">
    <property type="entry name" value="HCP-like"/>
    <property type="match status" value="1"/>
</dbReference>
<dbReference type="PROSITE" id="PS50005">
    <property type="entry name" value="TPR"/>
    <property type="match status" value="1"/>
</dbReference>
<dbReference type="SUPFAM" id="SSF52540">
    <property type="entry name" value="P-loop containing nucleoside triphosphate hydrolases"/>
    <property type="match status" value="1"/>
</dbReference>
<dbReference type="Pfam" id="PF00196">
    <property type="entry name" value="GerE"/>
    <property type="match status" value="1"/>
</dbReference>
<dbReference type="SUPFAM" id="SSF46894">
    <property type="entry name" value="C-terminal effector domain of the bipartite response regulators"/>
    <property type="match status" value="1"/>
</dbReference>
<reference evidence="3" key="2">
    <citation type="submission" date="2020-09" db="EMBL/GenBank/DDBJ databases">
        <authorList>
            <person name="Sun Q."/>
            <person name="Kim S."/>
        </authorList>
    </citation>
    <scope>NUCLEOTIDE SEQUENCE</scope>
    <source>
        <strain evidence="3">KCTC 12710</strain>
    </source>
</reference>
<dbReference type="AlphaFoldDB" id="A0A918QV26"/>
<keyword evidence="1" id="KW-0802">TPR repeat</keyword>
<name>A0A918QV26_9FLAO</name>
<evidence type="ECO:0000259" key="2">
    <source>
        <dbReference type="PROSITE" id="PS50043"/>
    </source>
</evidence>
<dbReference type="EMBL" id="BMWZ01000001">
    <property type="protein sequence ID" value="GGZ69842.1"/>
    <property type="molecule type" value="Genomic_DNA"/>
</dbReference>